<evidence type="ECO:0000256" key="2">
    <source>
        <dbReference type="ARBA" id="ARBA00023172"/>
    </source>
</evidence>
<dbReference type="Pfam" id="PF00589">
    <property type="entry name" value="Phage_integrase"/>
    <property type="match status" value="1"/>
</dbReference>
<dbReference type="Gene3D" id="1.10.443.10">
    <property type="entry name" value="Intergrase catalytic core"/>
    <property type="match status" value="1"/>
</dbReference>
<evidence type="ECO:0000313" key="5">
    <source>
        <dbReference type="EMBL" id="JAV79049.1"/>
    </source>
</evidence>
<dbReference type="EMBL" id="GEZM01043503">
    <property type="protein sequence ID" value="JAV79049.1"/>
    <property type="molecule type" value="Transcribed_RNA"/>
</dbReference>
<evidence type="ECO:0000259" key="4">
    <source>
        <dbReference type="PROSITE" id="PS51898"/>
    </source>
</evidence>
<evidence type="ECO:0000256" key="1">
    <source>
        <dbReference type="ARBA" id="ARBA00023125"/>
    </source>
</evidence>
<dbReference type="InterPro" id="IPR002104">
    <property type="entry name" value="Integrase_catalytic"/>
</dbReference>
<dbReference type="GO" id="GO:0006310">
    <property type="term" value="P:DNA recombination"/>
    <property type="evidence" value="ECO:0007669"/>
    <property type="project" value="UniProtKB-KW"/>
</dbReference>
<organism evidence="5">
    <name type="scientific">Photinus pyralis</name>
    <name type="common">Common eastern firefly</name>
    <name type="synonym">Lampyris pyralis</name>
    <dbReference type="NCBI Taxonomy" id="7054"/>
    <lineage>
        <taxon>Eukaryota</taxon>
        <taxon>Metazoa</taxon>
        <taxon>Ecdysozoa</taxon>
        <taxon>Arthropoda</taxon>
        <taxon>Hexapoda</taxon>
        <taxon>Insecta</taxon>
        <taxon>Pterygota</taxon>
        <taxon>Neoptera</taxon>
        <taxon>Endopterygota</taxon>
        <taxon>Coleoptera</taxon>
        <taxon>Polyphaga</taxon>
        <taxon>Elateriformia</taxon>
        <taxon>Elateroidea</taxon>
        <taxon>Lampyridae</taxon>
        <taxon>Lampyrinae</taxon>
        <taxon>Photinus</taxon>
    </lineage>
</organism>
<evidence type="ECO:0000256" key="3">
    <source>
        <dbReference type="SAM" id="MobiDB-lite"/>
    </source>
</evidence>
<dbReference type="SUPFAM" id="SSF56349">
    <property type="entry name" value="DNA breaking-rejoining enzymes"/>
    <property type="match status" value="1"/>
</dbReference>
<dbReference type="InterPro" id="IPR011010">
    <property type="entry name" value="DNA_brk_join_enz"/>
</dbReference>
<dbReference type="EMBL" id="GEZM01043501">
    <property type="protein sequence ID" value="JAV79051.1"/>
    <property type="molecule type" value="Transcribed_RNA"/>
</dbReference>
<feature type="domain" description="Tyr recombinase" evidence="4">
    <location>
        <begin position="1"/>
        <end position="165"/>
    </location>
</feature>
<reference evidence="5" key="1">
    <citation type="journal article" date="2016" name="Sci. Rep.">
        <title>Molecular characterization of firefly nuptial gifts: a multi-omics approach sheds light on postcopulatory sexual selection.</title>
        <authorList>
            <person name="Al-Wathiqui N."/>
            <person name="Fallon T.R."/>
            <person name="South A."/>
            <person name="Weng J.K."/>
            <person name="Lewis S.M."/>
        </authorList>
    </citation>
    <scope>NUCLEOTIDE SEQUENCE</scope>
</reference>
<protein>
    <recommendedName>
        <fullName evidence="4">Tyr recombinase domain-containing protein</fullName>
    </recommendedName>
</protein>
<feature type="region of interest" description="Disordered" evidence="3">
    <location>
        <begin position="169"/>
        <end position="200"/>
    </location>
</feature>
<name>A0A1Y1LZS4_PHOPY</name>
<feature type="compositionally biased region" description="Polar residues" evidence="3">
    <location>
        <begin position="174"/>
        <end position="192"/>
    </location>
</feature>
<dbReference type="GO" id="GO:0003677">
    <property type="term" value="F:DNA binding"/>
    <property type="evidence" value="ECO:0007669"/>
    <property type="project" value="UniProtKB-KW"/>
</dbReference>
<dbReference type="InterPro" id="IPR013762">
    <property type="entry name" value="Integrase-like_cat_sf"/>
</dbReference>
<keyword evidence="2" id="KW-0233">DNA recombination</keyword>
<dbReference type="PANTHER" id="PTHR30349:SF41">
    <property type="entry name" value="INTEGRASE_RECOMBINASE PROTEIN MJ0367-RELATED"/>
    <property type="match status" value="1"/>
</dbReference>
<dbReference type="PANTHER" id="PTHR30349">
    <property type="entry name" value="PHAGE INTEGRASE-RELATED"/>
    <property type="match status" value="1"/>
</dbReference>
<sequence>MIIGITGACRRDELRKMSICDIEDKGNMLVITIPQTKTGKKRIFTITDEILETVHVLELFRKYLVLRPSHTPHNTFFINYRNGKCSTQVVGVHTFGKIPSLIAQYLKIPNFTNYTGHSFRRSSASLLVEAGGDILMLKRHGGWVSSTVAEGYIEDSMASKMEISSKILTGRDGPSTSQLPMNTTGPSTSQVPTHTTGLTSRTTETENLLRKFFFL</sequence>
<keyword evidence="1" id="KW-0238">DNA-binding</keyword>
<proteinExistence type="predicted"/>
<dbReference type="GO" id="GO:0015074">
    <property type="term" value="P:DNA integration"/>
    <property type="evidence" value="ECO:0007669"/>
    <property type="project" value="InterPro"/>
</dbReference>
<dbReference type="InterPro" id="IPR050090">
    <property type="entry name" value="Tyrosine_recombinase_XerCD"/>
</dbReference>
<dbReference type="AlphaFoldDB" id="A0A1Y1LZS4"/>
<dbReference type="PROSITE" id="PS51898">
    <property type="entry name" value="TYR_RECOMBINASE"/>
    <property type="match status" value="1"/>
</dbReference>
<accession>A0A1Y1LZS4</accession>